<dbReference type="Proteomes" id="UP001285441">
    <property type="component" value="Unassembled WGS sequence"/>
</dbReference>
<keyword evidence="3" id="KW-1185">Reference proteome</keyword>
<evidence type="ECO:0000313" key="2">
    <source>
        <dbReference type="EMBL" id="KAK3367869.1"/>
    </source>
</evidence>
<feature type="signal peptide" evidence="1">
    <location>
        <begin position="1"/>
        <end position="19"/>
    </location>
</feature>
<name>A0AAE0K0Q2_9PEZI</name>
<gene>
    <name evidence="2" type="ORF">B0H63DRAFT_489916</name>
</gene>
<reference evidence="2" key="1">
    <citation type="journal article" date="2023" name="Mol. Phylogenet. Evol.">
        <title>Genome-scale phylogeny and comparative genomics of the fungal order Sordariales.</title>
        <authorList>
            <person name="Hensen N."/>
            <person name="Bonometti L."/>
            <person name="Westerberg I."/>
            <person name="Brannstrom I.O."/>
            <person name="Guillou S."/>
            <person name="Cros-Aarteil S."/>
            <person name="Calhoun S."/>
            <person name="Haridas S."/>
            <person name="Kuo A."/>
            <person name="Mondo S."/>
            <person name="Pangilinan J."/>
            <person name="Riley R."/>
            <person name="LaButti K."/>
            <person name="Andreopoulos B."/>
            <person name="Lipzen A."/>
            <person name="Chen C."/>
            <person name="Yan M."/>
            <person name="Daum C."/>
            <person name="Ng V."/>
            <person name="Clum A."/>
            <person name="Steindorff A."/>
            <person name="Ohm R.A."/>
            <person name="Martin F."/>
            <person name="Silar P."/>
            <person name="Natvig D.O."/>
            <person name="Lalanne C."/>
            <person name="Gautier V."/>
            <person name="Ament-Velasquez S.L."/>
            <person name="Kruys A."/>
            <person name="Hutchinson M.I."/>
            <person name="Powell A.J."/>
            <person name="Barry K."/>
            <person name="Miller A.N."/>
            <person name="Grigoriev I.V."/>
            <person name="Debuchy R."/>
            <person name="Gladieux P."/>
            <person name="Hiltunen Thoren M."/>
            <person name="Johannesson H."/>
        </authorList>
    </citation>
    <scope>NUCLEOTIDE SEQUENCE</scope>
    <source>
        <strain evidence="2">CBS 232.78</strain>
    </source>
</reference>
<feature type="chain" id="PRO_5042293601" description="Secreted protein" evidence="1">
    <location>
        <begin position="20"/>
        <end position="89"/>
    </location>
</feature>
<evidence type="ECO:0000313" key="3">
    <source>
        <dbReference type="Proteomes" id="UP001285441"/>
    </source>
</evidence>
<evidence type="ECO:0000256" key="1">
    <source>
        <dbReference type="SAM" id="SignalP"/>
    </source>
</evidence>
<accession>A0AAE0K0Q2</accession>
<sequence length="89" mass="10212">MVLFCCLRIIFAGCKLVYCTSGRLSGDTAKFLVVEDRERRLMEKWCRSFRTSHRQMPPSNYNACRSCMWNKVSGLRLVMTVPIAEGSAK</sequence>
<protein>
    <recommendedName>
        <fullName evidence="4">Secreted protein</fullName>
    </recommendedName>
</protein>
<organism evidence="2 3">
    <name type="scientific">Podospora didyma</name>
    <dbReference type="NCBI Taxonomy" id="330526"/>
    <lineage>
        <taxon>Eukaryota</taxon>
        <taxon>Fungi</taxon>
        <taxon>Dikarya</taxon>
        <taxon>Ascomycota</taxon>
        <taxon>Pezizomycotina</taxon>
        <taxon>Sordariomycetes</taxon>
        <taxon>Sordariomycetidae</taxon>
        <taxon>Sordariales</taxon>
        <taxon>Podosporaceae</taxon>
        <taxon>Podospora</taxon>
    </lineage>
</organism>
<proteinExistence type="predicted"/>
<comment type="caution">
    <text evidence="2">The sequence shown here is derived from an EMBL/GenBank/DDBJ whole genome shotgun (WGS) entry which is preliminary data.</text>
</comment>
<keyword evidence="1" id="KW-0732">Signal</keyword>
<dbReference type="AlphaFoldDB" id="A0AAE0K0Q2"/>
<dbReference type="EMBL" id="JAULSW010000011">
    <property type="protein sequence ID" value="KAK3367869.1"/>
    <property type="molecule type" value="Genomic_DNA"/>
</dbReference>
<reference evidence="2" key="2">
    <citation type="submission" date="2023-06" db="EMBL/GenBank/DDBJ databases">
        <authorList>
            <consortium name="Lawrence Berkeley National Laboratory"/>
            <person name="Haridas S."/>
            <person name="Hensen N."/>
            <person name="Bonometti L."/>
            <person name="Westerberg I."/>
            <person name="Brannstrom I.O."/>
            <person name="Guillou S."/>
            <person name="Cros-Aarteil S."/>
            <person name="Calhoun S."/>
            <person name="Kuo A."/>
            <person name="Mondo S."/>
            <person name="Pangilinan J."/>
            <person name="Riley R."/>
            <person name="LaButti K."/>
            <person name="Andreopoulos B."/>
            <person name="Lipzen A."/>
            <person name="Chen C."/>
            <person name="Yanf M."/>
            <person name="Daum C."/>
            <person name="Ng V."/>
            <person name="Clum A."/>
            <person name="Steindorff A."/>
            <person name="Ohm R."/>
            <person name="Martin F."/>
            <person name="Silar P."/>
            <person name="Natvig D."/>
            <person name="Lalanne C."/>
            <person name="Gautier V."/>
            <person name="Ament-velasquez S.L."/>
            <person name="Kruys A."/>
            <person name="Hutchinson M.I."/>
            <person name="Powell A.J."/>
            <person name="Barry K."/>
            <person name="Miller A.N."/>
            <person name="Grigoriev I.V."/>
            <person name="Debuchy R."/>
            <person name="Gladieux P."/>
            <person name="Thoren M.H."/>
            <person name="Johannesson H."/>
        </authorList>
    </citation>
    <scope>NUCLEOTIDE SEQUENCE</scope>
    <source>
        <strain evidence="2">CBS 232.78</strain>
    </source>
</reference>
<evidence type="ECO:0008006" key="4">
    <source>
        <dbReference type="Google" id="ProtNLM"/>
    </source>
</evidence>